<dbReference type="EMBL" id="CM056744">
    <property type="protein sequence ID" value="KAJ8667337.1"/>
    <property type="molecule type" value="Genomic_DNA"/>
</dbReference>
<accession>A0ACC2N862</accession>
<name>A0ACC2N862_9HYME</name>
<gene>
    <name evidence="1" type="ORF">QAD02_008999</name>
</gene>
<organism evidence="1 2">
    <name type="scientific">Eretmocerus hayati</name>
    <dbReference type="NCBI Taxonomy" id="131215"/>
    <lineage>
        <taxon>Eukaryota</taxon>
        <taxon>Metazoa</taxon>
        <taxon>Ecdysozoa</taxon>
        <taxon>Arthropoda</taxon>
        <taxon>Hexapoda</taxon>
        <taxon>Insecta</taxon>
        <taxon>Pterygota</taxon>
        <taxon>Neoptera</taxon>
        <taxon>Endopterygota</taxon>
        <taxon>Hymenoptera</taxon>
        <taxon>Apocrita</taxon>
        <taxon>Proctotrupomorpha</taxon>
        <taxon>Chalcidoidea</taxon>
        <taxon>Aphelinidae</taxon>
        <taxon>Aphelininae</taxon>
        <taxon>Eretmocerus</taxon>
    </lineage>
</organism>
<comment type="caution">
    <text evidence="1">The sequence shown here is derived from an EMBL/GenBank/DDBJ whole genome shotgun (WGS) entry which is preliminary data.</text>
</comment>
<keyword evidence="2" id="KW-1185">Reference proteome</keyword>
<proteinExistence type="predicted"/>
<sequence>MHNVSSKWRKPKNTKRCSKRRKIGEENIRKLIHKNKHRVNTRNRDTLGDGRRTQRTSTNSRTKSSSNNQNCISKTSQSSGATRRKLCLFNNNERRESRNAQNDDEYFLVHSSVFHQIAAKLQCNDCGAPNTVVFDVGQRYILASEIIFHCSQCNEMITKVTSSPRIDDTLTSAFEVNEKSVDAVLSIGAGHSSLQNFCSKLNMNCMSLATYHSHMSAVKQKALTLKQQVLEKSREAVRRFYINSHPELSEDEILDIIASYDGTWHTRGFASLFGIGFLIEYNTGLVIDYEVLSKYCHMCTITMSELGSDTPDFALWYKNHKESGECNKNHFGSSCSMETKCAEILFIRSPENCKMRVTTVVADGDAKVHKHLCEVQPYSVPISKEECLNHVAKRLTTGLRQVVAVSKSQGITLGGKAKGALTNNVITKLGSFYRSAIVRNKKNVHQMQKDILATLSHCSSTDENPNHSKCPKGKSSWCFYNKAKASKSEPKSHSSMGIYLNELVVECITPVYERLTEKNLLKRCTEKATQNANEALHSLVWKKCSKNTSSSKDKVEIAAAYAVAEFNLGYYQSEQLLAEVSGKVMSRNSCKIAESKDHKRKRRSDEGSNPKVKKARATRKSRNKQKEACITRLEGESYGAGLF</sequence>
<evidence type="ECO:0000313" key="2">
    <source>
        <dbReference type="Proteomes" id="UP001239111"/>
    </source>
</evidence>
<protein>
    <submittedName>
        <fullName evidence="1">Uncharacterized protein</fullName>
    </submittedName>
</protein>
<dbReference type="Proteomes" id="UP001239111">
    <property type="component" value="Chromosome 4"/>
</dbReference>
<evidence type="ECO:0000313" key="1">
    <source>
        <dbReference type="EMBL" id="KAJ8667337.1"/>
    </source>
</evidence>
<reference evidence="1" key="1">
    <citation type="submission" date="2023-04" db="EMBL/GenBank/DDBJ databases">
        <title>A chromosome-level genome assembly of the parasitoid wasp Eretmocerus hayati.</title>
        <authorList>
            <person name="Zhong Y."/>
            <person name="Liu S."/>
            <person name="Liu Y."/>
        </authorList>
    </citation>
    <scope>NUCLEOTIDE SEQUENCE</scope>
    <source>
        <strain evidence="1">ZJU_SS_LIU_2023</strain>
    </source>
</reference>